<evidence type="ECO:0000313" key="1">
    <source>
        <dbReference type="EMBL" id="QDT57072.1"/>
    </source>
</evidence>
<dbReference type="Proteomes" id="UP000315700">
    <property type="component" value="Chromosome"/>
</dbReference>
<sequence>MENPGPKIVDLRMKDGSRQFADVPERVLPGQLRKIIAKLPGVEIVSFIASVAEIEAWIEFRYRDYDFAINNQNVEYWLFVRQPECPEEILREVALHCDAGQL</sequence>
<dbReference type="EMBL" id="CP036271">
    <property type="protein sequence ID" value="QDT57072.1"/>
    <property type="molecule type" value="Genomic_DNA"/>
</dbReference>
<dbReference type="InParanoid" id="A0A517SLR7"/>
<name>A0A517SLR7_9PLAN</name>
<reference evidence="1 2" key="1">
    <citation type="submission" date="2019-02" db="EMBL/GenBank/DDBJ databases">
        <title>Deep-cultivation of Planctomycetes and their phenomic and genomic characterization uncovers novel biology.</title>
        <authorList>
            <person name="Wiegand S."/>
            <person name="Jogler M."/>
            <person name="Boedeker C."/>
            <person name="Pinto D."/>
            <person name="Vollmers J."/>
            <person name="Rivas-Marin E."/>
            <person name="Kohn T."/>
            <person name="Peeters S.H."/>
            <person name="Heuer A."/>
            <person name="Rast P."/>
            <person name="Oberbeckmann S."/>
            <person name="Bunk B."/>
            <person name="Jeske O."/>
            <person name="Meyerdierks A."/>
            <person name="Storesund J.E."/>
            <person name="Kallscheuer N."/>
            <person name="Luecker S."/>
            <person name="Lage O.M."/>
            <person name="Pohl T."/>
            <person name="Merkel B.J."/>
            <person name="Hornburger P."/>
            <person name="Mueller R.-W."/>
            <person name="Bruemmer F."/>
            <person name="Labrenz M."/>
            <person name="Spormann A.M."/>
            <person name="Op den Camp H."/>
            <person name="Overmann J."/>
            <person name="Amann R."/>
            <person name="Jetten M.S.M."/>
            <person name="Mascher T."/>
            <person name="Medema M.H."/>
            <person name="Devos D.P."/>
            <person name="Kaster A.-K."/>
            <person name="Ovreas L."/>
            <person name="Rohde M."/>
            <person name="Galperin M.Y."/>
            <person name="Jogler C."/>
        </authorList>
    </citation>
    <scope>NUCLEOTIDE SEQUENCE [LARGE SCALE GENOMIC DNA]</scope>
    <source>
        <strain evidence="1 2">Pan44</strain>
    </source>
</reference>
<keyword evidence="2" id="KW-1185">Reference proteome</keyword>
<gene>
    <name evidence="1" type="ORF">Pan44_51370</name>
</gene>
<organism evidence="1 2">
    <name type="scientific">Caulifigura coniformis</name>
    <dbReference type="NCBI Taxonomy" id="2527983"/>
    <lineage>
        <taxon>Bacteria</taxon>
        <taxon>Pseudomonadati</taxon>
        <taxon>Planctomycetota</taxon>
        <taxon>Planctomycetia</taxon>
        <taxon>Planctomycetales</taxon>
        <taxon>Planctomycetaceae</taxon>
        <taxon>Caulifigura</taxon>
    </lineage>
</organism>
<dbReference type="KEGG" id="ccos:Pan44_51370"/>
<proteinExistence type="predicted"/>
<dbReference type="RefSeq" id="WP_145034460.1">
    <property type="nucleotide sequence ID" value="NZ_CP036271.1"/>
</dbReference>
<protein>
    <submittedName>
        <fullName evidence="1">Uncharacterized protein</fullName>
    </submittedName>
</protein>
<dbReference type="OrthoDB" id="8611971at2"/>
<accession>A0A517SLR7</accession>
<dbReference type="AlphaFoldDB" id="A0A517SLR7"/>
<evidence type="ECO:0000313" key="2">
    <source>
        <dbReference type="Proteomes" id="UP000315700"/>
    </source>
</evidence>